<name>S3YR12_BACSE</name>
<evidence type="ECO:0000313" key="3">
    <source>
        <dbReference type="EMBL" id="EPH20123.1"/>
    </source>
</evidence>
<evidence type="ECO:0008006" key="5">
    <source>
        <dbReference type="Google" id="ProtNLM"/>
    </source>
</evidence>
<dbReference type="HOGENOM" id="CLU_016483_0_1_10"/>
<dbReference type="AlphaFoldDB" id="S3YR12"/>
<dbReference type="PANTHER" id="PTHR43143:SF1">
    <property type="entry name" value="SERINE_THREONINE-PROTEIN PHOSPHATASE CPPED1"/>
    <property type="match status" value="1"/>
</dbReference>
<dbReference type="PATRIC" id="fig|1073351.3.peg.2079"/>
<protein>
    <recommendedName>
        <fullName evidence="5">Calcineurin-like phosphoesterase domain-containing protein</fullName>
    </recommendedName>
</protein>
<organism evidence="3 4">
    <name type="scientific">Bacteroides stercoris CC31F</name>
    <dbReference type="NCBI Taxonomy" id="1073351"/>
    <lineage>
        <taxon>Bacteria</taxon>
        <taxon>Pseudomonadati</taxon>
        <taxon>Bacteroidota</taxon>
        <taxon>Bacteroidia</taxon>
        <taxon>Bacteroidales</taxon>
        <taxon>Bacteroidaceae</taxon>
        <taxon>Bacteroides</taxon>
    </lineage>
</organism>
<dbReference type="Gene3D" id="3.60.21.10">
    <property type="match status" value="1"/>
</dbReference>
<feature type="domain" description="Calcineurin-like phosphoesterase C-terminal" evidence="1">
    <location>
        <begin position="326"/>
        <end position="472"/>
    </location>
</feature>
<dbReference type="OrthoDB" id="1776264at2"/>
<dbReference type="InterPro" id="IPR051918">
    <property type="entry name" value="STPP_CPPED1"/>
</dbReference>
<evidence type="ECO:0000259" key="1">
    <source>
        <dbReference type="Pfam" id="PF16370"/>
    </source>
</evidence>
<dbReference type="InterPro" id="IPR029052">
    <property type="entry name" value="Metallo-depent_PP-like"/>
</dbReference>
<evidence type="ECO:0000259" key="2">
    <source>
        <dbReference type="Pfam" id="PF16371"/>
    </source>
</evidence>
<dbReference type="InterPro" id="IPR032288">
    <property type="entry name" value="Metallophos_C"/>
</dbReference>
<dbReference type="PANTHER" id="PTHR43143">
    <property type="entry name" value="METALLOPHOSPHOESTERASE, CALCINEURIN SUPERFAMILY"/>
    <property type="match status" value="1"/>
</dbReference>
<dbReference type="Proteomes" id="UP000014614">
    <property type="component" value="Unassembled WGS sequence"/>
</dbReference>
<proteinExistence type="predicted"/>
<evidence type="ECO:0000313" key="4">
    <source>
        <dbReference type="Proteomes" id="UP000014614"/>
    </source>
</evidence>
<sequence>MTREIFLIRILLTVMFGLFTGNSYGKDLKGRVTCEGKGLSKIVVTDGTDCVLTDAEGRFHLEAKCGVRFVYLSMPSGYLAPCEQGSIPIYYKKIEFDTNRTYDFELQRNPMDDTHHLFTFQADVQVTSEKDIRQYTKYMKEMKGYVASYKDKMDVFGIDCGDMVGDSPHLFPSYLKAAAKSGLPIFRSIGNHDMTYGGRTYEYSYSKFEELFGPCYYSFNKGRAHYIVLNNNFYVGRDYQYIGYIDERIFTWMEQDLKQVPKGSLVFVVAHIPTSLTKELQWNALIQDETSNAASLYELLKEYNAHLLTGHTHFNLNVCFNPHLMEHNTASVCGIWWKSDICMDGTPAGYGVFEVNGNHLTWLYKGFGLPEEYQLRVYPAGCCEEYPQDIVANVWNWDEQWQVEWYENGKRMGKMTRFTGYDPEAHAICSDKKRVEYDWITPAQTGHLFRATPQNPKAKIEVRVKDRFGREFIEEIN</sequence>
<accession>S3YR12</accession>
<dbReference type="SUPFAM" id="SSF56300">
    <property type="entry name" value="Metallo-dependent phosphatases"/>
    <property type="match status" value="1"/>
</dbReference>
<reference evidence="3 4" key="1">
    <citation type="submission" date="2013-05" db="EMBL/GenBank/DDBJ databases">
        <title>The Genome Sequence of Bacteroides stercoris CC31F.</title>
        <authorList>
            <consortium name="The Broad Institute Genomics Platform"/>
            <person name="Earl A."/>
            <person name="Ward D."/>
            <person name="Feldgarden M."/>
            <person name="Gevers D."/>
            <person name="Oliphant K."/>
            <person name="Allen-Vercoe E."/>
            <person name="Walker B."/>
            <person name="Young S."/>
            <person name="Zeng Q."/>
            <person name="Gargeya S."/>
            <person name="Fitzgerald M."/>
            <person name="Haas B."/>
            <person name="Abouelleil A."/>
            <person name="Allen A.W."/>
            <person name="Alvarado L."/>
            <person name="Arachchi H.M."/>
            <person name="Berlin A.M."/>
            <person name="Chapman S.B."/>
            <person name="Gainer-Dewar J."/>
            <person name="Goldberg J."/>
            <person name="Griggs A."/>
            <person name="Gujja S."/>
            <person name="Hansen M."/>
            <person name="Howarth C."/>
            <person name="Imamovic A."/>
            <person name="Ireland A."/>
            <person name="Larimer J."/>
            <person name="McCowan C."/>
            <person name="Murphy C."/>
            <person name="Pearson M."/>
            <person name="Poon T.W."/>
            <person name="Priest M."/>
            <person name="Roberts A."/>
            <person name="Saif S."/>
            <person name="Shea T."/>
            <person name="Sisk P."/>
            <person name="Sykes S."/>
            <person name="Wortman J."/>
            <person name="Nusbaum C."/>
            <person name="Birren B."/>
        </authorList>
    </citation>
    <scope>NUCLEOTIDE SEQUENCE [LARGE SCALE GENOMIC DNA]</scope>
    <source>
        <strain evidence="3 4">CC31F</strain>
    </source>
</reference>
<dbReference type="EMBL" id="ATFP01000026">
    <property type="protein sequence ID" value="EPH20123.1"/>
    <property type="molecule type" value="Genomic_DNA"/>
</dbReference>
<gene>
    <name evidence="3" type="ORF">HMPREF1181_02076</name>
</gene>
<dbReference type="Pfam" id="PF16371">
    <property type="entry name" value="MetallophosN"/>
    <property type="match status" value="1"/>
</dbReference>
<comment type="caution">
    <text evidence="3">The sequence shown here is derived from an EMBL/GenBank/DDBJ whole genome shotgun (WGS) entry which is preliminary data.</text>
</comment>
<dbReference type="InterPro" id="IPR032285">
    <property type="entry name" value="Metallophos_N"/>
</dbReference>
<feature type="domain" description="Calcineurin-like phosphoesterase N-terminal" evidence="2">
    <location>
        <begin position="30"/>
        <end position="106"/>
    </location>
</feature>
<dbReference type="Pfam" id="PF16370">
    <property type="entry name" value="MetallophosC"/>
    <property type="match status" value="1"/>
</dbReference>